<accession>A0AA38CR95</accession>
<feature type="signal peptide" evidence="1">
    <location>
        <begin position="1"/>
        <end position="21"/>
    </location>
</feature>
<feature type="domain" description="SCP" evidence="2">
    <location>
        <begin position="27"/>
        <end position="146"/>
    </location>
</feature>
<sequence>MNRFCVFRVVFMVWLLNYVEGRSRSDVAVKGFLVPQNEARKAVGVPPLAWDRKLTTYARNYARQRRGDCLLQHSEGSPYGENIFWGSGRNWTPEEAVGAWIDEGKWYEHGNNSCNGDHECSHYTQVVWRTSTRVGCAVIRCHLASECPIQKCKIEDIVHWWMDDLPLHLEVRGEVNFSKDSEPKEVEVEGDVNFEHHFESRNSGASNPQQGPALSLYKFGVPFKSPSNLPSQ</sequence>
<dbReference type="EMBL" id="JAHRHJ020000008">
    <property type="protein sequence ID" value="KAH9304865.1"/>
    <property type="molecule type" value="Genomic_DNA"/>
</dbReference>
<name>A0AA38CR95_TAXCH</name>
<feature type="chain" id="PRO_5041281000" description="SCP domain-containing protein" evidence="1">
    <location>
        <begin position="22"/>
        <end position="232"/>
    </location>
</feature>
<dbReference type="AlphaFoldDB" id="A0AA38CR95"/>
<dbReference type="SUPFAM" id="SSF55797">
    <property type="entry name" value="PR-1-like"/>
    <property type="match status" value="1"/>
</dbReference>
<evidence type="ECO:0000256" key="1">
    <source>
        <dbReference type="SAM" id="SignalP"/>
    </source>
</evidence>
<protein>
    <recommendedName>
        <fullName evidence="2">SCP domain-containing protein</fullName>
    </recommendedName>
</protein>
<dbReference type="InterPro" id="IPR001283">
    <property type="entry name" value="CRISP-related"/>
</dbReference>
<evidence type="ECO:0000313" key="3">
    <source>
        <dbReference type="EMBL" id="KAH9304865.1"/>
    </source>
</evidence>
<evidence type="ECO:0000259" key="2">
    <source>
        <dbReference type="SMART" id="SM00198"/>
    </source>
</evidence>
<dbReference type="PRINTS" id="PR00837">
    <property type="entry name" value="V5TPXLIKE"/>
</dbReference>
<comment type="caution">
    <text evidence="3">The sequence shown here is derived from an EMBL/GenBank/DDBJ whole genome shotgun (WGS) entry which is preliminary data.</text>
</comment>
<dbReference type="PANTHER" id="PTHR10334">
    <property type="entry name" value="CYSTEINE-RICH SECRETORY PROTEIN-RELATED"/>
    <property type="match status" value="1"/>
</dbReference>
<organism evidence="3 4">
    <name type="scientific">Taxus chinensis</name>
    <name type="common">Chinese yew</name>
    <name type="synonym">Taxus wallichiana var. chinensis</name>
    <dbReference type="NCBI Taxonomy" id="29808"/>
    <lineage>
        <taxon>Eukaryota</taxon>
        <taxon>Viridiplantae</taxon>
        <taxon>Streptophyta</taxon>
        <taxon>Embryophyta</taxon>
        <taxon>Tracheophyta</taxon>
        <taxon>Spermatophyta</taxon>
        <taxon>Pinopsida</taxon>
        <taxon>Pinidae</taxon>
        <taxon>Conifers II</taxon>
        <taxon>Cupressales</taxon>
        <taxon>Taxaceae</taxon>
        <taxon>Taxus</taxon>
    </lineage>
</organism>
<dbReference type="InterPro" id="IPR014044">
    <property type="entry name" value="CAP_dom"/>
</dbReference>
<proteinExistence type="predicted"/>
<keyword evidence="1" id="KW-0732">Signal</keyword>
<gene>
    <name evidence="3" type="ORF">KI387_009269</name>
</gene>
<dbReference type="SMART" id="SM00198">
    <property type="entry name" value="SCP"/>
    <property type="match status" value="1"/>
</dbReference>
<reference evidence="3 4" key="1">
    <citation type="journal article" date="2021" name="Nat. Plants">
        <title>The Taxus genome provides insights into paclitaxel biosynthesis.</title>
        <authorList>
            <person name="Xiong X."/>
            <person name="Gou J."/>
            <person name="Liao Q."/>
            <person name="Li Y."/>
            <person name="Zhou Q."/>
            <person name="Bi G."/>
            <person name="Li C."/>
            <person name="Du R."/>
            <person name="Wang X."/>
            <person name="Sun T."/>
            <person name="Guo L."/>
            <person name="Liang H."/>
            <person name="Lu P."/>
            <person name="Wu Y."/>
            <person name="Zhang Z."/>
            <person name="Ro D.K."/>
            <person name="Shang Y."/>
            <person name="Huang S."/>
            <person name="Yan J."/>
        </authorList>
    </citation>
    <scope>NUCLEOTIDE SEQUENCE [LARGE SCALE GENOMIC DNA]</scope>
    <source>
        <strain evidence="3">Ta-2019</strain>
    </source>
</reference>
<dbReference type="FunFam" id="3.40.33.10:FF:000004">
    <property type="entry name" value="CAP, cysteine-rich secretory protein, antigen 5"/>
    <property type="match status" value="1"/>
</dbReference>
<evidence type="ECO:0000313" key="4">
    <source>
        <dbReference type="Proteomes" id="UP000824469"/>
    </source>
</evidence>
<dbReference type="CDD" id="cd05381">
    <property type="entry name" value="CAP_PR-1"/>
    <property type="match status" value="1"/>
</dbReference>
<dbReference type="InterPro" id="IPR035940">
    <property type="entry name" value="CAP_sf"/>
</dbReference>
<dbReference type="Pfam" id="PF00188">
    <property type="entry name" value="CAP"/>
    <property type="match status" value="1"/>
</dbReference>
<dbReference type="Gene3D" id="3.40.33.10">
    <property type="entry name" value="CAP"/>
    <property type="match status" value="1"/>
</dbReference>
<dbReference type="Proteomes" id="UP000824469">
    <property type="component" value="Unassembled WGS sequence"/>
</dbReference>
<feature type="non-terminal residue" evidence="3">
    <location>
        <position position="1"/>
    </location>
</feature>
<keyword evidence="4" id="KW-1185">Reference proteome</keyword>